<dbReference type="KEGG" id="afg:AFULGI_00002610"/>
<dbReference type="HOGENOM" id="CLU_3338239_0_0_2"/>
<name>A0A075WC44_ARCFL</name>
<dbReference type="AlphaFoldDB" id="A0A075WC44"/>
<reference evidence="1 2" key="1">
    <citation type="submission" date="2013-07" db="EMBL/GenBank/DDBJ databases">
        <title>Genome of Archaeoglobus fulgidus.</title>
        <authorList>
            <person name="Fiebig A."/>
            <person name="Birkeland N.-K."/>
        </authorList>
    </citation>
    <scope>NUCLEOTIDE SEQUENCE [LARGE SCALE GENOMIC DNA]</scope>
    <source>
        <strain evidence="1 2">DSM 8774</strain>
    </source>
</reference>
<dbReference type="EMBL" id="CP006577">
    <property type="protein sequence ID" value="AIG97087.1"/>
    <property type="molecule type" value="Genomic_DNA"/>
</dbReference>
<protein>
    <submittedName>
        <fullName evidence="1">Uncharacterized protein</fullName>
    </submittedName>
</protein>
<evidence type="ECO:0000313" key="2">
    <source>
        <dbReference type="Proteomes" id="UP000028501"/>
    </source>
</evidence>
<sequence>MGSLKDAEKEGLNVCSDLSGHVSIARYIEEEYEVLIF</sequence>
<dbReference type="Proteomes" id="UP000028501">
    <property type="component" value="Chromosome"/>
</dbReference>
<evidence type="ECO:0000313" key="1">
    <source>
        <dbReference type="EMBL" id="AIG97087.1"/>
    </source>
</evidence>
<gene>
    <name evidence="1" type="ORF">AFULGI_00002610</name>
</gene>
<proteinExistence type="predicted"/>
<accession>A0A075WC44</accession>
<organism evidence="1 2">
    <name type="scientific">Archaeoglobus fulgidus DSM 8774</name>
    <dbReference type="NCBI Taxonomy" id="1344584"/>
    <lineage>
        <taxon>Archaea</taxon>
        <taxon>Methanobacteriati</taxon>
        <taxon>Methanobacteriota</taxon>
        <taxon>Archaeoglobi</taxon>
        <taxon>Archaeoglobales</taxon>
        <taxon>Archaeoglobaceae</taxon>
        <taxon>Archaeoglobus</taxon>
    </lineage>
</organism>